<gene>
    <name evidence="1" type="ORF">LSINAPIS_LOCUS6990</name>
</gene>
<evidence type="ECO:0000313" key="2">
    <source>
        <dbReference type="Proteomes" id="UP000324832"/>
    </source>
</evidence>
<dbReference type="EMBL" id="FZQP02002226">
    <property type="protein sequence ID" value="VVC95226.1"/>
    <property type="molecule type" value="Genomic_DNA"/>
</dbReference>
<dbReference type="AlphaFoldDB" id="A0A5E4QBW6"/>
<evidence type="ECO:0000313" key="1">
    <source>
        <dbReference type="EMBL" id="VVC95226.1"/>
    </source>
</evidence>
<reference evidence="1 2" key="1">
    <citation type="submission" date="2017-07" db="EMBL/GenBank/DDBJ databases">
        <authorList>
            <person name="Talla V."/>
            <person name="Backstrom N."/>
        </authorList>
    </citation>
    <scope>NUCLEOTIDE SEQUENCE [LARGE SCALE GENOMIC DNA]</scope>
</reference>
<name>A0A5E4QBW6_9NEOP</name>
<sequence length="94" mass="10780">MLYNPHPLSRTHHQLSVSIPVRDRRAETLDVAIQSAFVVPDLNDLSSCAERGGSLRGALEALQRRQRGRVHAPIVQDYDTLYEFNPIILWMLRM</sequence>
<organism evidence="1 2">
    <name type="scientific">Leptidea sinapis</name>
    <dbReference type="NCBI Taxonomy" id="189913"/>
    <lineage>
        <taxon>Eukaryota</taxon>
        <taxon>Metazoa</taxon>
        <taxon>Ecdysozoa</taxon>
        <taxon>Arthropoda</taxon>
        <taxon>Hexapoda</taxon>
        <taxon>Insecta</taxon>
        <taxon>Pterygota</taxon>
        <taxon>Neoptera</taxon>
        <taxon>Endopterygota</taxon>
        <taxon>Lepidoptera</taxon>
        <taxon>Glossata</taxon>
        <taxon>Ditrysia</taxon>
        <taxon>Papilionoidea</taxon>
        <taxon>Pieridae</taxon>
        <taxon>Dismorphiinae</taxon>
        <taxon>Leptidea</taxon>
    </lineage>
</organism>
<dbReference type="Proteomes" id="UP000324832">
    <property type="component" value="Unassembled WGS sequence"/>
</dbReference>
<keyword evidence="2" id="KW-1185">Reference proteome</keyword>
<proteinExistence type="predicted"/>
<protein>
    <submittedName>
        <fullName evidence="1">Uncharacterized protein</fullName>
    </submittedName>
</protein>
<accession>A0A5E4QBW6</accession>